<name>A0ABW9STC9_9BURK</name>
<evidence type="ECO:0000313" key="2">
    <source>
        <dbReference type="Proteomes" id="UP000735592"/>
    </source>
</evidence>
<dbReference type="InterPro" id="IPR023346">
    <property type="entry name" value="Lysozyme-like_dom_sf"/>
</dbReference>
<sequence>MRIKRKKEQRLAENREHLKNANIQAFLKAIADAEGGGYDFKYGAVKGKKKDPWRFTDYSTHPGPGRDGVTTASGMYQINKATWQDHGERRMGLKDFTPETQDLIAVSMLSGLGITDKIKDGDIEAGVSQASKLWAALPEGPGKAGRHNQPYVEFKRFAAAYKDAGGTTK</sequence>
<dbReference type="SUPFAM" id="SSF53955">
    <property type="entry name" value="Lysozyme-like"/>
    <property type="match status" value="1"/>
</dbReference>
<proteinExistence type="predicted"/>
<dbReference type="Gene3D" id="1.10.530.10">
    <property type="match status" value="1"/>
</dbReference>
<dbReference type="EMBL" id="WNKW01000006">
    <property type="protein sequence ID" value="MTW34880.1"/>
    <property type="molecule type" value="Genomic_DNA"/>
</dbReference>
<comment type="caution">
    <text evidence="1">The sequence shown here is derived from an EMBL/GenBank/DDBJ whole genome shotgun (WGS) entry which is preliminary data.</text>
</comment>
<accession>A0ABW9STC9</accession>
<reference evidence="1 2" key="1">
    <citation type="submission" date="2019-11" db="EMBL/GenBank/DDBJ databases">
        <title>Type strains purchased from KCTC, JCM and DSMZ.</title>
        <authorList>
            <person name="Lu H."/>
        </authorList>
    </citation>
    <scope>NUCLEOTIDE SEQUENCE [LARGE SCALE GENOMIC DNA]</scope>
    <source>
        <strain evidence="1 2">DSM 103461</strain>
    </source>
</reference>
<gene>
    <name evidence="1" type="ORF">GM655_18935</name>
</gene>
<dbReference type="Proteomes" id="UP000735592">
    <property type="component" value="Unassembled WGS sequence"/>
</dbReference>
<evidence type="ECO:0000313" key="1">
    <source>
        <dbReference type="EMBL" id="MTW34880.1"/>
    </source>
</evidence>
<protein>
    <submittedName>
        <fullName evidence="1">Paar repeat-containing protein</fullName>
    </submittedName>
</protein>
<keyword evidence="2" id="KW-1185">Reference proteome</keyword>
<organism evidence="1 2">
    <name type="scientific">Pseudoduganella danionis</name>
    <dbReference type="NCBI Taxonomy" id="1890295"/>
    <lineage>
        <taxon>Bacteria</taxon>
        <taxon>Pseudomonadati</taxon>
        <taxon>Pseudomonadota</taxon>
        <taxon>Betaproteobacteria</taxon>
        <taxon>Burkholderiales</taxon>
        <taxon>Oxalobacteraceae</taxon>
        <taxon>Telluria group</taxon>
        <taxon>Pseudoduganella</taxon>
    </lineage>
</organism>